<evidence type="ECO:0000256" key="1">
    <source>
        <dbReference type="ARBA" id="ARBA00001947"/>
    </source>
</evidence>
<dbReference type="GO" id="GO:0046872">
    <property type="term" value="F:metal ion binding"/>
    <property type="evidence" value="ECO:0007669"/>
    <property type="project" value="UniProtKB-KW"/>
</dbReference>
<evidence type="ECO:0000256" key="2">
    <source>
        <dbReference type="ARBA" id="ARBA00010497"/>
    </source>
</evidence>
<keyword evidence="4" id="KW-0808">Transferase</keyword>
<reference evidence="12" key="1">
    <citation type="journal article" date="2014" name="Front. Microbiol.">
        <title>High frequency of phylogenetically diverse reductive dehalogenase-homologous genes in deep subseafloor sedimentary metagenomes.</title>
        <authorList>
            <person name="Kawai M."/>
            <person name="Futagami T."/>
            <person name="Toyoda A."/>
            <person name="Takaki Y."/>
            <person name="Nishi S."/>
            <person name="Hori S."/>
            <person name="Arai W."/>
            <person name="Tsubouchi T."/>
            <person name="Morono Y."/>
            <person name="Uchiyama I."/>
            <person name="Ito T."/>
            <person name="Fujiyama A."/>
            <person name="Inagaki F."/>
            <person name="Takami H."/>
        </authorList>
    </citation>
    <scope>NUCLEOTIDE SEQUENCE</scope>
    <source>
        <strain evidence="12">Expedition CK06-06</strain>
    </source>
</reference>
<name>X1TFQ4_9ZZZZ</name>
<dbReference type="SUPFAM" id="SSF48239">
    <property type="entry name" value="Terpenoid cyclases/Protein prenyltransferases"/>
    <property type="match status" value="1"/>
</dbReference>
<evidence type="ECO:0000256" key="8">
    <source>
        <dbReference type="ARBA" id="ARBA00030816"/>
    </source>
</evidence>
<dbReference type="InterPro" id="IPR045089">
    <property type="entry name" value="PGGT1B-like"/>
</dbReference>
<comment type="caution">
    <text evidence="12">The sequence shown here is derived from an EMBL/GenBank/DDBJ whole genome shotgun (WGS) entry which is preliminary data.</text>
</comment>
<dbReference type="Pfam" id="PF00432">
    <property type="entry name" value="Prenyltrans"/>
    <property type="match status" value="2"/>
</dbReference>
<feature type="non-terminal residue" evidence="12">
    <location>
        <position position="1"/>
    </location>
</feature>
<evidence type="ECO:0000256" key="10">
    <source>
        <dbReference type="SAM" id="Phobius"/>
    </source>
</evidence>
<evidence type="ECO:0000256" key="3">
    <source>
        <dbReference type="ARBA" id="ARBA00022602"/>
    </source>
</evidence>
<feature type="domain" description="L27" evidence="11">
    <location>
        <begin position="1"/>
        <end position="15"/>
    </location>
</feature>
<keyword evidence="7" id="KW-0862">Zinc</keyword>
<evidence type="ECO:0000256" key="4">
    <source>
        <dbReference type="ARBA" id="ARBA00022679"/>
    </source>
</evidence>
<evidence type="ECO:0000313" key="12">
    <source>
        <dbReference type="EMBL" id="GAJ04094.1"/>
    </source>
</evidence>
<comment type="similarity">
    <text evidence="2">Belongs to the protein prenyltransferase subunit beta family.</text>
</comment>
<evidence type="ECO:0000256" key="6">
    <source>
        <dbReference type="ARBA" id="ARBA00022737"/>
    </source>
</evidence>
<comment type="cofactor">
    <cofactor evidence="1">
        <name>Zn(2+)</name>
        <dbReference type="ChEBI" id="CHEBI:29105"/>
    </cofactor>
</comment>
<accession>X1TFQ4</accession>
<dbReference type="Gene3D" id="1.50.10.20">
    <property type="match status" value="1"/>
</dbReference>
<keyword evidence="10" id="KW-1133">Transmembrane helix</keyword>
<dbReference type="PANTHER" id="PTHR11774">
    <property type="entry name" value="GERANYLGERANYL TRANSFERASE TYPE BETA SUBUNIT"/>
    <property type="match status" value="1"/>
</dbReference>
<keyword evidence="3" id="KW-0637">Prenyltransferase</keyword>
<keyword evidence="10" id="KW-0812">Transmembrane</keyword>
<sequence>LNLHDKIYEYINETVQSSGGFSPTNTSTNANMISTFYIYNVFTLIDEPVENQTIHKNWVLSCNNTDGGYGGNQSLSSTLLTTYYAIYLVDGLGEVSDLANHTSTLNYLKSFYITDTDNLDNYGGYLPDEFAENSLLSSTYFCVEGIRLIDSNELNKGATVNWVLNHQNFQDGGFSDHDEENDQKLSSIRASYYAFEILKGFGSLDLLNEEIFMVEFSFLILIIVTSIIGIIIAAIYLIWR</sequence>
<dbReference type="PANTHER" id="PTHR11774:SF11">
    <property type="entry name" value="GERANYLGERANYL TRANSFERASE TYPE-2 SUBUNIT BETA"/>
    <property type="match status" value="1"/>
</dbReference>
<keyword evidence="5" id="KW-0479">Metal-binding</keyword>
<dbReference type="AlphaFoldDB" id="X1TFQ4"/>
<dbReference type="PROSITE" id="PS51022">
    <property type="entry name" value="L27"/>
    <property type="match status" value="1"/>
</dbReference>
<dbReference type="GO" id="GO:0008318">
    <property type="term" value="F:protein prenyltransferase activity"/>
    <property type="evidence" value="ECO:0007669"/>
    <property type="project" value="InterPro"/>
</dbReference>
<evidence type="ECO:0000256" key="5">
    <source>
        <dbReference type="ARBA" id="ARBA00022723"/>
    </source>
</evidence>
<dbReference type="EMBL" id="BARW01032894">
    <property type="protein sequence ID" value="GAJ04094.1"/>
    <property type="molecule type" value="Genomic_DNA"/>
</dbReference>
<keyword evidence="6" id="KW-0677">Repeat</keyword>
<gene>
    <name evidence="12" type="ORF">S12H4_51948</name>
</gene>
<feature type="transmembrane region" description="Helical" evidence="10">
    <location>
        <begin position="216"/>
        <end position="239"/>
    </location>
</feature>
<protein>
    <recommendedName>
        <fullName evidence="8">Geranylgeranyl transferase type II subunit beta</fullName>
    </recommendedName>
    <alternativeName>
        <fullName evidence="9">Type II protein geranyl-geranyltransferase subunit beta</fullName>
    </alternativeName>
</protein>
<feature type="non-terminal residue" evidence="12">
    <location>
        <position position="240"/>
    </location>
</feature>
<keyword evidence="10" id="KW-0472">Membrane</keyword>
<dbReference type="InterPro" id="IPR001330">
    <property type="entry name" value="Prenyltrans"/>
</dbReference>
<dbReference type="InterPro" id="IPR008930">
    <property type="entry name" value="Terpenoid_cyclase/PrenylTrfase"/>
</dbReference>
<dbReference type="InterPro" id="IPR004172">
    <property type="entry name" value="L27_dom"/>
</dbReference>
<evidence type="ECO:0000259" key="11">
    <source>
        <dbReference type="PROSITE" id="PS51022"/>
    </source>
</evidence>
<evidence type="ECO:0000256" key="9">
    <source>
        <dbReference type="ARBA" id="ARBA00032766"/>
    </source>
</evidence>
<dbReference type="CDD" id="cd00688">
    <property type="entry name" value="ISOPREN_C2_like"/>
    <property type="match status" value="1"/>
</dbReference>
<organism evidence="12">
    <name type="scientific">marine sediment metagenome</name>
    <dbReference type="NCBI Taxonomy" id="412755"/>
    <lineage>
        <taxon>unclassified sequences</taxon>
        <taxon>metagenomes</taxon>
        <taxon>ecological metagenomes</taxon>
    </lineage>
</organism>
<proteinExistence type="inferred from homology"/>
<evidence type="ECO:0000256" key="7">
    <source>
        <dbReference type="ARBA" id="ARBA00022833"/>
    </source>
</evidence>